<dbReference type="InterPro" id="IPR002110">
    <property type="entry name" value="Ankyrin_rpt"/>
</dbReference>
<protein>
    <submittedName>
        <fullName evidence="9">Uncharacterized protein</fullName>
    </submittedName>
</protein>
<sequence length="177" mass="19940">MEPFVITLTCQNTALHIAARLGHVAAVRLMLVRGAEIVLNKNDTSFLHEALQNGRKDVVNAVIDSERCEETLKLFVPGSSQRCPILDMIEFLPESCKHLLDRCVRESDDDHNSPDYHIEYDFRWLQTPISAKLIEQGYSPPPLAAVNVSFPLSNLTFVYSDASVSHEAQFILFLRVS</sequence>
<gene>
    <name evidence="9" type="ORF">ILYODFUR_038841</name>
</gene>
<dbReference type="Proteomes" id="UP001482620">
    <property type="component" value="Unassembled WGS sequence"/>
</dbReference>
<dbReference type="PROSITE" id="PS50088">
    <property type="entry name" value="ANK_REPEAT"/>
    <property type="match status" value="1"/>
</dbReference>
<keyword evidence="5" id="KW-0406">Ion transport</keyword>
<evidence type="ECO:0000256" key="1">
    <source>
        <dbReference type="ARBA" id="ARBA00022448"/>
    </source>
</evidence>
<proteinExistence type="predicted"/>
<evidence type="ECO:0000256" key="3">
    <source>
        <dbReference type="ARBA" id="ARBA00022737"/>
    </source>
</evidence>
<evidence type="ECO:0000256" key="4">
    <source>
        <dbReference type="ARBA" id="ARBA00023043"/>
    </source>
</evidence>
<dbReference type="PANTHER" id="PTHR47143:SF1">
    <property type="entry name" value="ION_TRANS DOMAIN-CONTAINING PROTEIN"/>
    <property type="match status" value="1"/>
</dbReference>
<dbReference type="PROSITE" id="PS50297">
    <property type="entry name" value="ANK_REP_REGION"/>
    <property type="match status" value="1"/>
</dbReference>
<keyword evidence="7" id="KW-0407">Ion channel</keyword>
<evidence type="ECO:0000256" key="2">
    <source>
        <dbReference type="ARBA" id="ARBA00022606"/>
    </source>
</evidence>
<evidence type="ECO:0000256" key="6">
    <source>
        <dbReference type="ARBA" id="ARBA00023180"/>
    </source>
</evidence>
<dbReference type="EMBL" id="JAHRIQ010114594">
    <property type="protein sequence ID" value="MEQ2257829.1"/>
    <property type="molecule type" value="Genomic_DNA"/>
</dbReference>
<evidence type="ECO:0000256" key="7">
    <source>
        <dbReference type="ARBA" id="ARBA00023303"/>
    </source>
</evidence>
<keyword evidence="3" id="KW-0677">Repeat</keyword>
<dbReference type="Pfam" id="PF12796">
    <property type="entry name" value="Ank_2"/>
    <property type="match status" value="1"/>
</dbReference>
<organism evidence="9 10">
    <name type="scientific">Ilyodon furcidens</name>
    <name type="common">goldbreast splitfin</name>
    <dbReference type="NCBI Taxonomy" id="33524"/>
    <lineage>
        <taxon>Eukaryota</taxon>
        <taxon>Metazoa</taxon>
        <taxon>Chordata</taxon>
        <taxon>Craniata</taxon>
        <taxon>Vertebrata</taxon>
        <taxon>Euteleostomi</taxon>
        <taxon>Actinopterygii</taxon>
        <taxon>Neopterygii</taxon>
        <taxon>Teleostei</taxon>
        <taxon>Neoteleostei</taxon>
        <taxon>Acanthomorphata</taxon>
        <taxon>Ovalentaria</taxon>
        <taxon>Atherinomorphae</taxon>
        <taxon>Cyprinodontiformes</taxon>
        <taxon>Goodeidae</taxon>
        <taxon>Ilyodon</taxon>
    </lineage>
</organism>
<evidence type="ECO:0000256" key="5">
    <source>
        <dbReference type="ARBA" id="ARBA00023065"/>
    </source>
</evidence>
<dbReference type="InterPro" id="IPR052076">
    <property type="entry name" value="TRP_cation_channel"/>
</dbReference>
<keyword evidence="1" id="KW-0813">Transport</keyword>
<accession>A0ABV0VL56</accession>
<dbReference type="Gene3D" id="1.25.40.20">
    <property type="entry name" value="Ankyrin repeat-containing domain"/>
    <property type="match status" value="1"/>
</dbReference>
<evidence type="ECO:0000256" key="8">
    <source>
        <dbReference type="PROSITE-ProRule" id="PRU00023"/>
    </source>
</evidence>
<dbReference type="SMART" id="SM00248">
    <property type="entry name" value="ANK"/>
    <property type="match status" value="2"/>
</dbReference>
<dbReference type="InterPro" id="IPR036770">
    <property type="entry name" value="Ankyrin_rpt-contain_sf"/>
</dbReference>
<dbReference type="PANTHER" id="PTHR47143">
    <property type="entry name" value="TRANSIENT RECEPTOR POTENTIAL CATION CHANNEL PROTEIN PAINLESS"/>
    <property type="match status" value="1"/>
</dbReference>
<comment type="caution">
    <text evidence="9">The sequence shown here is derived from an EMBL/GenBank/DDBJ whole genome shotgun (WGS) entry which is preliminary data.</text>
</comment>
<dbReference type="SUPFAM" id="SSF48403">
    <property type="entry name" value="Ankyrin repeat"/>
    <property type="match status" value="1"/>
</dbReference>
<keyword evidence="6" id="KW-0325">Glycoprotein</keyword>
<keyword evidence="2" id="KW-0716">Sensory transduction</keyword>
<name>A0ABV0VL56_9TELE</name>
<keyword evidence="4 8" id="KW-0040">ANK repeat</keyword>
<keyword evidence="10" id="KW-1185">Reference proteome</keyword>
<evidence type="ECO:0000313" key="9">
    <source>
        <dbReference type="EMBL" id="MEQ2257829.1"/>
    </source>
</evidence>
<feature type="repeat" description="ANK" evidence="8">
    <location>
        <begin position="10"/>
        <end position="42"/>
    </location>
</feature>
<evidence type="ECO:0000313" key="10">
    <source>
        <dbReference type="Proteomes" id="UP001482620"/>
    </source>
</evidence>
<reference evidence="9 10" key="1">
    <citation type="submission" date="2021-06" db="EMBL/GenBank/DDBJ databases">
        <authorList>
            <person name="Palmer J.M."/>
        </authorList>
    </citation>
    <scope>NUCLEOTIDE SEQUENCE [LARGE SCALE GENOMIC DNA]</scope>
    <source>
        <strain evidence="10">if_2019</strain>
        <tissue evidence="9">Muscle</tissue>
    </source>
</reference>